<feature type="region of interest" description="Disordered" evidence="1">
    <location>
        <begin position="92"/>
        <end position="119"/>
    </location>
</feature>
<accession>A0A2I4GHE0</accession>
<feature type="region of interest" description="Disordered" evidence="1">
    <location>
        <begin position="1"/>
        <end position="29"/>
    </location>
</feature>
<organism evidence="2 3">
    <name type="scientific">Juglans regia</name>
    <name type="common">English walnut</name>
    <dbReference type="NCBI Taxonomy" id="51240"/>
    <lineage>
        <taxon>Eukaryota</taxon>
        <taxon>Viridiplantae</taxon>
        <taxon>Streptophyta</taxon>
        <taxon>Embryophyta</taxon>
        <taxon>Tracheophyta</taxon>
        <taxon>Spermatophyta</taxon>
        <taxon>Magnoliopsida</taxon>
        <taxon>eudicotyledons</taxon>
        <taxon>Gunneridae</taxon>
        <taxon>Pentapetalae</taxon>
        <taxon>rosids</taxon>
        <taxon>fabids</taxon>
        <taxon>Fagales</taxon>
        <taxon>Juglandaceae</taxon>
        <taxon>Juglans</taxon>
    </lineage>
</organism>
<sequence length="119" mass="13425">MQDKDRESQSSYKGLRILKTTDGSEDQHPCYPEKAAIVCCTAAHGGNHSDPAVDFPVTTDVSKQREEEPMHDFEEMQRKLDDNMELQRQFENEAKQKRLAEQNKNVGEGVPVVSSESGE</sequence>
<dbReference type="OrthoDB" id="10648727at2759"/>
<dbReference type="Proteomes" id="UP000235220">
    <property type="component" value="Chromosome 12"/>
</dbReference>
<dbReference type="KEGG" id="jre:109007890"/>
<protein>
    <submittedName>
        <fullName evidence="3">Uncharacterized protein LOC109007890</fullName>
    </submittedName>
</protein>
<dbReference type="AlphaFoldDB" id="A0A2I4GHE0"/>
<feature type="compositionally biased region" description="Basic and acidic residues" evidence="1">
    <location>
        <begin position="92"/>
        <end position="101"/>
    </location>
</feature>
<keyword evidence="2" id="KW-1185">Reference proteome</keyword>
<evidence type="ECO:0000313" key="3">
    <source>
        <dbReference type="RefSeq" id="XP_018843309.1"/>
    </source>
</evidence>
<name>A0A2I4GHE0_JUGRE</name>
<evidence type="ECO:0000313" key="2">
    <source>
        <dbReference type="Proteomes" id="UP000235220"/>
    </source>
</evidence>
<reference evidence="3" key="1">
    <citation type="submission" date="2025-08" db="UniProtKB">
        <authorList>
            <consortium name="RefSeq"/>
        </authorList>
    </citation>
    <scope>IDENTIFICATION</scope>
    <source>
        <tissue evidence="3">Leaves</tissue>
    </source>
</reference>
<feature type="compositionally biased region" description="Low complexity" evidence="1">
    <location>
        <begin position="106"/>
        <end position="119"/>
    </location>
</feature>
<dbReference type="GeneID" id="109007890"/>
<feature type="compositionally biased region" description="Basic and acidic residues" evidence="1">
    <location>
        <begin position="62"/>
        <end position="73"/>
    </location>
</feature>
<feature type="region of interest" description="Disordered" evidence="1">
    <location>
        <begin position="46"/>
        <end position="73"/>
    </location>
</feature>
<dbReference type="RefSeq" id="XP_018843309.1">
    <property type="nucleotide sequence ID" value="XM_018987764.2"/>
</dbReference>
<gene>
    <name evidence="3" type="primary">LOC109007890</name>
</gene>
<proteinExistence type="predicted"/>
<dbReference type="Gramene" id="Jr12_18300_p1">
    <property type="protein sequence ID" value="cds.Jr12_18300_p1"/>
    <property type="gene ID" value="Jr12_18300"/>
</dbReference>
<evidence type="ECO:0000256" key="1">
    <source>
        <dbReference type="SAM" id="MobiDB-lite"/>
    </source>
</evidence>